<feature type="transmembrane region" description="Helical" evidence="1">
    <location>
        <begin position="86"/>
        <end position="108"/>
    </location>
</feature>
<dbReference type="EMBL" id="JXTB01000309">
    <property type="protein sequence ID" value="PON46556.1"/>
    <property type="molecule type" value="Genomic_DNA"/>
</dbReference>
<gene>
    <name evidence="2" type="ORF">PanWU01x14_250880</name>
</gene>
<evidence type="ECO:0000313" key="3">
    <source>
        <dbReference type="Proteomes" id="UP000237105"/>
    </source>
</evidence>
<evidence type="ECO:0000313" key="2">
    <source>
        <dbReference type="EMBL" id="PON46556.1"/>
    </source>
</evidence>
<sequence>MDDWGELNSDSESSDGAAIYEGRRRCSTIVLIHQRLQTWKIVSQFLKDLDSLNDRRLTCFQNNTPCIAVNRYCQTRRHQIRQSSSVFLGGMVSYFDCPVLPCLFMWIVH</sequence>
<comment type="caution">
    <text evidence="2">The sequence shown here is derived from an EMBL/GenBank/DDBJ whole genome shotgun (WGS) entry which is preliminary data.</text>
</comment>
<name>A0A2P5BCR3_PARAD</name>
<dbReference type="AlphaFoldDB" id="A0A2P5BCR3"/>
<keyword evidence="1" id="KW-0472">Membrane</keyword>
<keyword evidence="1" id="KW-1133">Transmembrane helix</keyword>
<proteinExistence type="predicted"/>
<keyword evidence="1" id="KW-0812">Transmembrane</keyword>
<keyword evidence="3" id="KW-1185">Reference proteome</keyword>
<accession>A0A2P5BCR3</accession>
<protein>
    <submittedName>
        <fullName evidence="2">Uncharacterized protein</fullName>
    </submittedName>
</protein>
<evidence type="ECO:0000256" key="1">
    <source>
        <dbReference type="SAM" id="Phobius"/>
    </source>
</evidence>
<reference evidence="3" key="1">
    <citation type="submission" date="2016-06" db="EMBL/GenBank/DDBJ databases">
        <title>Parallel loss of symbiosis genes in relatives of nitrogen-fixing non-legume Parasponia.</title>
        <authorList>
            <person name="Van Velzen R."/>
            <person name="Holmer R."/>
            <person name="Bu F."/>
            <person name="Rutten L."/>
            <person name="Van Zeijl A."/>
            <person name="Liu W."/>
            <person name="Santuari L."/>
            <person name="Cao Q."/>
            <person name="Sharma T."/>
            <person name="Shen D."/>
            <person name="Roswanjaya Y."/>
            <person name="Wardhani T."/>
            <person name="Kalhor M.S."/>
            <person name="Jansen J."/>
            <person name="Van den Hoogen J."/>
            <person name="Gungor B."/>
            <person name="Hartog M."/>
            <person name="Hontelez J."/>
            <person name="Verver J."/>
            <person name="Yang W.-C."/>
            <person name="Schijlen E."/>
            <person name="Repin R."/>
            <person name="Schilthuizen M."/>
            <person name="Schranz E."/>
            <person name="Heidstra R."/>
            <person name="Miyata K."/>
            <person name="Fedorova E."/>
            <person name="Kohlen W."/>
            <person name="Bisseling T."/>
            <person name="Smit S."/>
            <person name="Geurts R."/>
        </authorList>
    </citation>
    <scope>NUCLEOTIDE SEQUENCE [LARGE SCALE GENOMIC DNA]</scope>
    <source>
        <strain evidence="3">cv. WU1-14</strain>
    </source>
</reference>
<dbReference type="Proteomes" id="UP000237105">
    <property type="component" value="Unassembled WGS sequence"/>
</dbReference>
<organism evidence="2 3">
    <name type="scientific">Parasponia andersonii</name>
    <name type="common">Sponia andersonii</name>
    <dbReference type="NCBI Taxonomy" id="3476"/>
    <lineage>
        <taxon>Eukaryota</taxon>
        <taxon>Viridiplantae</taxon>
        <taxon>Streptophyta</taxon>
        <taxon>Embryophyta</taxon>
        <taxon>Tracheophyta</taxon>
        <taxon>Spermatophyta</taxon>
        <taxon>Magnoliopsida</taxon>
        <taxon>eudicotyledons</taxon>
        <taxon>Gunneridae</taxon>
        <taxon>Pentapetalae</taxon>
        <taxon>rosids</taxon>
        <taxon>fabids</taxon>
        <taxon>Rosales</taxon>
        <taxon>Cannabaceae</taxon>
        <taxon>Parasponia</taxon>
    </lineage>
</organism>